<evidence type="ECO:0000256" key="3">
    <source>
        <dbReference type="ARBA" id="ARBA00048741"/>
    </source>
</evidence>
<dbReference type="STRING" id="1306953.J121_1581"/>
<keyword evidence="5" id="KW-0436">Ligase</keyword>
<dbReference type="Gene3D" id="3.40.50.620">
    <property type="entry name" value="HUPs"/>
    <property type="match status" value="1"/>
</dbReference>
<dbReference type="Proteomes" id="UP000037446">
    <property type="component" value="Unassembled WGS sequence"/>
</dbReference>
<gene>
    <name evidence="5" type="ORF">J121_1581</name>
</gene>
<dbReference type="EC" id="6.3.5.4" evidence="2"/>
<organism evidence="5 6">
    <name type="scientific">Qipengyuania citrea LAMA 915</name>
    <dbReference type="NCBI Taxonomy" id="1306953"/>
    <lineage>
        <taxon>Bacteria</taxon>
        <taxon>Pseudomonadati</taxon>
        <taxon>Pseudomonadota</taxon>
        <taxon>Alphaproteobacteria</taxon>
        <taxon>Sphingomonadales</taxon>
        <taxon>Erythrobacteraceae</taxon>
        <taxon>Qipengyuania</taxon>
    </lineage>
</organism>
<dbReference type="EMBL" id="JYNE01000028">
    <property type="protein sequence ID" value="KNH00954.1"/>
    <property type="molecule type" value="Genomic_DNA"/>
</dbReference>
<dbReference type="GO" id="GO:0004066">
    <property type="term" value="F:asparagine synthase (glutamine-hydrolyzing) activity"/>
    <property type="evidence" value="ECO:0007669"/>
    <property type="project" value="UniProtKB-EC"/>
</dbReference>
<dbReference type="SUPFAM" id="SSF52402">
    <property type="entry name" value="Adenine nucleotide alpha hydrolases-like"/>
    <property type="match status" value="1"/>
</dbReference>
<dbReference type="PANTHER" id="PTHR43284:SF1">
    <property type="entry name" value="ASPARAGINE SYNTHETASE"/>
    <property type="match status" value="1"/>
</dbReference>
<dbReference type="InterPro" id="IPR051786">
    <property type="entry name" value="ASN_synthetase/amidase"/>
</dbReference>
<dbReference type="GO" id="GO:0006529">
    <property type="term" value="P:asparagine biosynthetic process"/>
    <property type="evidence" value="ECO:0007669"/>
    <property type="project" value="InterPro"/>
</dbReference>
<proteinExistence type="predicted"/>
<feature type="domain" description="Asparagine synthetase" evidence="4">
    <location>
        <begin position="228"/>
        <end position="342"/>
    </location>
</feature>
<evidence type="ECO:0000313" key="5">
    <source>
        <dbReference type="EMBL" id="KNH00954.1"/>
    </source>
</evidence>
<comment type="pathway">
    <text evidence="1">Amino-acid biosynthesis; L-asparagine biosynthesis; L-asparagine from L-aspartate (L-Gln route): step 1/1.</text>
</comment>
<evidence type="ECO:0000256" key="2">
    <source>
        <dbReference type="ARBA" id="ARBA00012737"/>
    </source>
</evidence>
<dbReference type="PATRIC" id="fig|1306953.7.peg.1624"/>
<dbReference type="InterPro" id="IPR014729">
    <property type="entry name" value="Rossmann-like_a/b/a_fold"/>
</dbReference>
<reference evidence="5" key="1">
    <citation type="submission" date="2015-02" db="EMBL/GenBank/DDBJ databases">
        <authorList>
            <person name="Chooi Y.-H."/>
        </authorList>
    </citation>
    <scope>NUCLEOTIDE SEQUENCE [LARGE SCALE GENOMIC DNA]</scope>
    <source>
        <strain evidence="5">LAMA 915</strain>
    </source>
</reference>
<evidence type="ECO:0000256" key="1">
    <source>
        <dbReference type="ARBA" id="ARBA00005187"/>
    </source>
</evidence>
<comment type="caution">
    <text evidence="5">The sequence shown here is derived from an EMBL/GenBank/DDBJ whole genome shotgun (WGS) entry which is preliminary data.</text>
</comment>
<dbReference type="Pfam" id="PF00733">
    <property type="entry name" value="Asn_synthase"/>
    <property type="match status" value="2"/>
</dbReference>
<evidence type="ECO:0000259" key="4">
    <source>
        <dbReference type="Pfam" id="PF00733"/>
    </source>
</evidence>
<feature type="domain" description="Asparagine synthetase" evidence="4">
    <location>
        <begin position="456"/>
        <end position="569"/>
    </location>
</feature>
<accession>A0A0L1KAQ7</accession>
<comment type="catalytic activity">
    <reaction evidence="3">
        <text>L-aspartate + L-glutamine + ATP + H2O = L-asparagine + L-glutamate + AMP + diphosphate + H(+)</text>
        <dbReference type="Rhea" id="RHEA:12228"/>
        <dbReference type="ChEBI" id="CHEBI:15377"/>
        <dbReference type="ChEBI" id="CHEBI:15378"/>
        <dbReference type="ChEBI" id="CHEBI:29985"/>
        <dbReference type="ChEBI" id="CHEBI:29991"/>
        <dbReference type="ChEBI" id="CHEBI:30616"/>
        <dbReference type="ChEBI" id="CHEBI:33019"/>
        <dbReference type="ChEBI" id="CHEBI:58048"/>
        <dbReference type="ChEBI" id="CHEBI:58359"/>
        <dbReference type="ChEBI" id="CHEBI:456215"/>
        <dbReference type="EC" id="6.3.5.4"/>
    </reaction>
</comment>
<dbReference type="RefSeq" id="WP_083437435.1">
    <property type="nucleotide sequence ID" value="NZ_JYNE01000028.1"/>
</dbReference>
<dbReference type="InterPro" id="IPR001962">
    <property type="entry name" value="Asn_synthase"/>
</dbReference>
<protein>
    <recommendedName>
        <fullName evidence="2">asparagine synthase (glutamine-hydrolyzing)</fullName>
        <ecNumber evidence="2">6.3.5.4</ecNumber>
    </recommendedName>
</protein>
<dbReference type="AlphaFoldDB" id="A0A0L1KAQ7"/>
<sequence length="573" mass="62470">MTTLRFALALPRLRSGASARLQTMPSLKDLCGDIPRLWTARDTRVADLSSAGCVIGTLFSRDTAHRVSQLPEVGARSAKCLAAKLAANFWGAYIAILPDQDRSDLAVLPDPSGLVPIYRLVTTTHVVLTSDPKLFEQACGKRMSISWDSLARFSMCSELRARQTCLVGVDELRPGALTYPAACDSEEFPIWRAQQFLPGRLSLSYDEARSHLREMAIRVMGAWVDELGPVAVAVSGGVDSSLVCAALARAQKPFSCVTLATADRSGDERDYARLLAEHLGAEYAERIYDPARFDPQISASAGLPRPSRRSFLSTIDALLADAAGDLGAQIVFDGNAGDNLFCFLHSAAPVVDHLRVEGPGRGAVATILDMCRVTGCDLPAMVKATLKRLVRRPCGEWPCDRRLLADHLASDEPLDPVTPWVDIDVGRHGGKHDHLALIMRAQHHVHGLGIGPERFSPLMSQPLLELCLSIPTWLWAKGGRNRALARDAFAADLPPSLLARTSKSGPDSFIRLAFHHHRSALRELLLDGLIARNGLLDRASVEAAFELDTSLDGSTIYRLLDLAEAETWTRSWQ</sequence>
<dbReference type="PANTHER" id="PTHR43284">
    <property type="entry name" value="ASPARAGINE SYNTHETASE (GLUTAMINE-HYDROLYZING)"/>
    <property type="match status" value="1"/>
</dbReference>
<evidence type="ECO:0000313" key="6">
    <source>
        <dbReference type="Proteomes" id="UP000037446"/>
    </source>
</evidence>
<name>A0A0L1KAQ7_9SPHN</name>